<dbReference type="GO" id="GO:0006352">
    <property type="term" value="P:DNA-templated transcription initiation"/>
    <property type="evidence" value="ECO:0007669"/>
    <property type="project" value="InterPro"/>
</dbReference>
<dbReference type="InterPro" id="IPR013249">
    <property type="entry name" value="RNA_pol_sigma70_r4_t2"/>
</dbReference>
<dbReference type="GO" id="GO:0003677">
    <property type="term" value="F:DNA binding"/>
    <property type="evidence" value="ECO:0007669"/>
    <property type="project" value="InterPro"/>
</dbReference>
<evidence type="ECO:0000256" key="1">
    <source>
        <dbReference type="ARBA" id="ARBA00010641"/>
    </source>
</evidence>
<dbReference type="PANTHER" id="PTHR43133">
    <property type="entry name" value="RNA POLYMERASE ECF-TYPE SIGMA FACTO"/>
    <property type="match status" value="1"/>
</dbReference>
<evidence type="ECO:0000259" key="5">
    <source>
        <dbReference type="Pfam" id="PF08281"/>
    </source>
</evidence>
<keyword evidence="2" id="KW-0805">Transcription regulation</keyword>
<keyword evidence="3" id="KW-0731">Sigma factor</keyword>
<organism evidence="6">
    <name type="scientific">uncultured Solirubrobacteraceae bacterium</name>
    <dbReference type="NCBI Taxonomy" id="1162706"/>
    <lineage>
        <taxon>Bacteria</taxon>
        <taxon>Bacillati</taxon>
        <taxon>Actinomycetota</taxon>
        <taxon>Thermoleophilia</taxon>
        <taxon>Solirubrobacterales</taxon>
        <taxon>Solirubrobacteraceae</taxon>
        <taxon>environmental samples</taxon>
    </lineage>
</organism>
<dbReference type="Gene3D" id="1.10.10.10">
    <property type="entry name" value="Winged helix-like DNA-binding domain superfamily/Winged helix DNA-binding domain"/>
    <property type="match status" value="1"/>
</dbReference>
<feature type="non-terminal residue" evidence="6">
    <location>
        <position position="1"/>
    </location>
</feature>
<gene>
    <name evidence="6" type="ORF">AVDCRST_MAG30-879</name>
</gene>
<dbReference type="InterPro" id="IPR013324">
    <property type="entry name" value="RNA_pol_sigma_r3/r4-like"/>
</dbReference>
<feature type="domain" description="RNA polymerase sigma factor 70 region 4 type 2" evidence="5">
    <location>
        <begin position="20"/>
        <end position="70"/>
    </location>
</feature>
<proteinExistence type="inferred from homology"/>
<dbReference type="AlphaFoldDB" id="A0A6J4RUG7"/>
<evidence type="ECO:0000256" key="2">
    <source>
        <dbReference type="ARBA" id="ARBA00023015"/>
    </source>
</evidence>
<dbReference type="InterPro" id="IPR039425">
    <property type="entry name" value="RNA_pol_sigma-70-like"/>
</dbReference>
<accession>A0A6J4RUG7</accession>
<dbReference type="CDD" id="cd06171">
    <property type="entry name" value="Sigma70_r4"/>
    <property type="match status" value="1"/>
</dbReference>
<evidence type="ECO:0000313" key="6">
    <source>
        <dbReference type="EMBL" id="CAA9482416.1"/>
    </source>
</evidence>
<dbReference type="PANTHER" id="PTHR43133:SF62">
    <property type="entry name" value="RNA POLYMERASE SIGMA FACTOR SIGZ"/>
    <property type="match status" value="1"/>
</dbReference>
<sequence>FEAKERTETEVARRDEARTVRGAMDTLPSEQCQVIELAYFGGFTHTEIAEMLETPVGTVKGRMRLGLEKMRNQLRFMEVTSS</sequence>
<dbReference type="SUPFAM" id="SSF88659">
    <property type="entry name" value="Sigma3 and sigma4 domains of RNA polymerase sigma factors"/>
    <property type="match status" value="1"/>
</dbReference>
<reference evidence="6" key="1">
    <citation type="submission" date="2020-02" db="EMBL/GenBank/DDBJ databases">
        <authorList>
            <person name="Meier V. D."/>
        </authorList>
    </citation>
    <scope>NUCLEOTIDE SEQUENCE</scope>
    <source>
        <strain evidence="6">AVDCRST_MAG30</strain>
    </source>
</reference>
<dbReference type="EMBL" id="CADCVS010000145">
    <property type="protein sequence ID" value="CAA9482416.1"/>
    <property type="molecule type" value="Genomic_DNA"/>
</dbReference>
<keyword evidence="4" id="KW-0804">Transcription</keyword>
<dbReference type="InterPro" id="IPR036388">
    <property type="entry name" value="WH-like_DNA-bd_sf"/>
</dbReference>
<evidence type="ECO:0000256" key="4">
    <source>
        <dbReference type="ARBA" id="ARBA00023163"/>
    </source>
</evidence>
<dbReference type="GO" id="GO:0016987">
    <property type="term" value="F:sigma factor activity"/>
    <property type="evidence" value="ECO:0007669"/>
    <property type="project" value="UniProtKB-KW"/>
</dbReference>
<comment type="similarity">
    <text evidence="1">Belongs to the sigma-70 factor family. ECF subfamily.</text>
</comment>
<protein>
    <submittedName>
        <fullName evidence="6">RNA polymerase ECF-type sigma factor</fullName>
    </submittedName>
</protein>
<evidence type="ECO:0000256" key="3">
    <source>
        <dbReference type="ARBA" id="ARBA00023082"/>
    </source>
</evidence>
<dbReference type="Pfam" id="PF08281">
    <property type="entry name" value="Sigma70_r4_2"/>
    <property type="match status" value="1"/>
</dbReference>
<name>A0A6J4RUG7_9ACTN</name>